<dbReference type="Pfam" id="PF13620">
    <property type="entry name" value="CarboxypepD_reg"/>
    <property type="match status" value="1"/>
</dbReference>
<dbReference type="InterPro" id="IPR008969">
    <property type="entry name" value="CarboxyPept-like_regulatory"/>
</dbReference>
<name>A0ABY4HK45_9FLAO</name>
<dbReference type="SUPFAM" id="SSF48452">
    <property type="entry name" value="TPR-like"/>
    <property type="match status" value="1"/>
</dbReference>
<comment type="subcellular location">
    <subcellularLocation>
        <location evidence="1">Cell outer membrane</location>
    </subcellularLocation>
</comment>
<dbReference type="InterPro" id="IPR050330">
    <property type="entry name" value="Bact_OuterMem_StrucFunc"/>
</dbReference>
<reference evidence="6" key="2">
    <citation type="submission" date="2022-04" db="EMBL/GenBank/DDBJ databases">
        <title>Complete Genome Sequence of Flavobacterium sediminilitoris YSM-43, Isolated from a Tidal Sediment.</title>
        <authorList>
            <person name="Lee P.A."/>
        </authorList>
    </citation>
    <scope>NUCLEOTIDE SEQUENCE</scope>
    <source>
        <strain evidence="6">YSM-43</strain>
    </source>
</reference>
<dbReference type="PRINTS" id="PR01021">
    <property type="entry name" value="OMPADOMAIN"/>
</dbReference>
<evidence type="ECO:0000259" key="5">
    <source>
        <dbReference type="PROSITE" id="PS51123"/>
    </source>
</evidence>
<feature type="domain" description="OmpA-like" evidence="5">
    <location>
        <begin position="520"/>
        <end position="642"/>
    </location>
</feature>
<dbReference type="InterPro" id="IPR036737">
    <property type="entry name" value="OmpA-like_sf"/>
</dbReference>
<dbReference type="InterPro" id="IPR006665">
    <property type="entry name" value="OmpA-like"/>
</dbReference>
<dbReference type="Proteomes" id="UP000830454">
    <property type="component" value="Chromosome"/>
</dbReference>
<dbReference type="InterPro" id="IPR011659">
    <property type="entry name" value="WD40"/>
</dbReference>
<dbReference type="Gene3D" id="3.30.1330.60">
    <property type="entry name" value="OmpA-like domain"/>
    <property type="match status" value="1"/>
</dbReference>
<evidence type="ECO:0000256" key="3">
    <source>
        <dbReference type="ARBA" id="ARBA00023237"/>
    </source>
</evidence>
<gene>
    <name evidence="6" type="ORF">LXD69_14320</name>
</gene>
<evidence type="ECO:0000313" key="7">
    <source>
        <dbReference type="Proteomes" id="UP000830454"/>
    </source>
</evidence>
<dbReference type="RefSeq" id="WP_246915894.1">
    <property type="nucleotide sequence ID" value="NZ_CP090145.1"/>
</dbReference>
<dbReference type="SUPFAM" id="SSF82171">
    <property type="entry name" value="DPP6 N-terminal domain-like"/>
    <property type="match status" value="1"/>
</dbReference>
<organism evidence="6 7">
    <name type="scientific">Flavobacterium sediminilitoris</name>
    <dbReference type="NCBI Taxonomy" id="2024526"/>
    <lineage>
        <taxon>Bacteria</taxon>
        <taxon>Pseudomonadati</taxon>
        <taxon>Bacteroidota</taxon>
        <taxon>Flavobacteriia</taxon>
        <taxon>Flavobacteriales</taxon>
        <taxon>Flavobacteriaceae</taxon>
        <taxon>Flavobacterium</taxon>
    </lineage>
</organism>
<dbReference type="InterPro" id="IPR006664">
    <property type="entry name" value="OMP_bac"/>
</dbReference>
<dbReference type="Pfam" id="PF00691">
    <property type="entry name" value="OmpA"/>
    <property type="match status" value="1"/>
</dbReference>
<keyword evidence="2 4" id="KW-0472">Membrane</keyword>
<dbReference type="PANTHER" id="PTHR30329:SF21">
    <property type="entry name" value="LIPOPROTEIN YIAD-RELATED"/>
    <property type="match status" value="1"/>
</dbReference>
<accession>A0ABY4HK45</accession>
<dbReference type="InterPro" id="IPR011990">
    <property type="entry name" value="TPR-like_helical_dom_sf"/>
</dbReference>
<evidence type="ECO:0000256" key="2">
    <source>
        <dbReference type="ARBA" id="ARBA00023136"/>
    </source>
</evidence>
<dbReference type="SUPFAM" id="SSF49464">
    <property type="entry name" value="Carboxypeptidase regulatory domain-like"/>
    <property type="match status" value="1"/>
</dbReference>
<dbReference type="Gene3D" id="1.25.40.10">
    <property type="entry name" value="Tetratricopeptide repeat domain"/>
    <property type="match status" value="1"/>
</dbReference>
<protein>
    <submittedName>
        <fullName evidence="6">OmpA family protein</fullName>
    </submittedName>
</protein>
<dbReference type="PROSITE" id="PS51123">
    <property type="entry name" value="OMPA_2"/>
    <property type="match status" value="1"/>
</dbReference>
<dbReference type="CDD" id="cd07185">
    <property type="entry name" value="OmpA_C-like"/>
    <property type="match status" value="1"/>
</dbReference>
<evidence type="ECO:0000313" key="6">
    <source>
        <dbReference type="EMBL" id="UOX33208.1"/>
    </source>
</evidence>
<evidence type="ECO:0000256" key="4">
    <source>
        <dbReference type="PROSITE-ProRule" id="PRU00473"/>
    </source>
</evidence>
<keyword evidence="7" id="KW-1185">Reference proteome</keyword>
<sequence>MKKIIQTAIFLFSISLFSQSSLDKATKYYKTMQYKKAVEMYEKAIEDKGANSQETVFRIANSYFYINDYINAKKWFDKVYEAEQGSMAEVNFIKYIESLKSNRDYDTANNLLKEYYKNNPVKLKMLAYQKKELDSLNKKKTLYTITNLSINTPMSDFGAVKYGPNKIIFYSSRDTSKFNNKIYSWNEQPYLNTYIAEKNIGTGNVDNVKLFLNNLNSDYHDATVAFSNDLEKVYFTSNYLKRRKIKTNKSGLSNMEILRGSIVDNKIVDIETLKFNDENYSCAHPSLCDKGKYLFFVSDMPGGYGCTDIYYAEIFEDGSINTPINAGPSVNTAGREMFPYFVNNTLYFSSDGHYGIGGLDIFESKLESKNSFSTPTNLGSPINSNMDDFSFTYYKETGDGYFSSNRTMGKGDDDIYSFVKTKEVIFQNYSGNVLDEATKKPIPYANIKVIDNFGDTVQNVKSDSLGYYNVQLPCNSEHNLNFSKPNYSSKNVQVKTDDGAKDIKNNIVYLNSFESLVVKEDNVEKIKVNPIYFDLDKFAITPQAESELEKVYYVMTEFPKVVIKIESHTDSRGSDSHNLKLSDNRAKATQTYLIARGISPERIESAIGYGETRLKENCPNGVKCTEERHSINRRSDFIIVSK</sequence>
<proteinExistence type="predicted"/>
<reference evidence="6" key="1">
    <citation type="submission" date="2021-12" db="EMBL/GenBank/DDBJ databases">
        <authorList>
            <person name="Cha I.-T."/>
            <person name="Lee K.-E."/>
            <person name="Park S.-J."/>
        </authorList>
    </citation>
    <scope>NUCLEOTIDE SEQUENCE</scope>
    <source>
        <strain evidence="6">YSM-43</strain>
    </source>
</reference>
<dbReference type="EMBL" id="CP090145">
    <property type="protein sequence ID" value="UOX33208.1"/>
    <property type="molecule type" value="Genomic_DNA"/>
</dbReference>
<dbReference type="SUPFAM" id="SSF103088">
    <property type="entry name" value="OmpA-like"/>
    <property type="match status" value="1"/>
</dbReference>
<dbReference type="PANTHER" id="PTHR30329">
    <property type="entry name" value="STATOR ELEMENT OF FLAGELLAR MOTOR COMPLEX"/>
    <property type="match status" value="1"/>
</dbReference>
<dbReference type="Pfam" id="PF07676">
    <property type="entry name" value="PD40"/>
    <property type="match status" value="1"/>
</dbReference>
<evidence type="ECO:0000256" key="1">
    <source>
        <dbReference type="ARBA" id="ARBA00004442"/>
    </source>
</evidence>
<keyword evidence="3" id="KW-0998">Cell outer membrane</keyword>
<dbReference type="Gene3D" id="2.60.40.1120">
    <property type="entry name" value="Carboxypeptidase-like, regulatory domain"/>
    <property type="match status" value="1"/>
</dbReference>